<evidence type="ECO:0000313" key="3">
    <source>
        <dbReference type="Proteomes" id="UP000634136"/>
    </source>
</evidence>
<organism evidence="2 3">
    <name type="scientific">Senna tora</name>
    <dbReference type="NCBI Taxonomy" id="362788"/>
    <lineage>
        <taxon>Eukaryota</taxon>
        <taxon>Viridiplantae</taxon>
        <taxon>Streptophyta</taxon>
        <taxon>Embryophyta</taxon>
        <taxon>Tracheophyta</taxon>
        <taxon>Spermatophyta</taxon>
        <taxon>Magnoliopsida</taxon>
        <taxon>eudicotyledons</taxon>
        <taxon>Gunneridae</taxon>
        <taxon>Pentapetalae</taxon>
        <taxon>rosids</taxon>
        <taxon>fabids</taxon>
        <taxon>Fabales</taxon>
        <taxon>Fabaceae</taxon>
        <taxon>Caesalpinioideae</taxon>
        <taxon>Cassia clade</taxon>
        <taxon>Senna</taxon>
    </lineage>
</organism>
<gene>
    <name evidence="2" type="ORF">G2W53_027514</name>
</gene>
<accession>A0A834TQY6</accession>
<evidence type="ECO:0000313" key="2">
    <source>
        <dbReference type="EMBL" id="KAF7822059.1"/>
    </source>
</evidence>
<reference evidence="2" key="1">
    <citation type="submission" date="2020-09" db="EMBL/GenBank/DDBJ databases">
        <title>Genome-Enabled Discovery of Anthraquinone Biosynthesis in Senna tora.</title>
        <authorList>
            <person name="Kang S.-H."/>
            <person name="Pandey R.P."/>
            <person name="Lee C.-M."/>
            <person name="Sim J.-S."/>
            <person name="Jeong J.-T."/>
            <person name="Choi B.-S."/>
            <person name="Jung M."/>
            <person name="Ginzburg D."/>
            <person name="Zhao K."/>
            <person name="Won S.Y."/>
            <person name="Oh T.-J."/>
            <person name="Yu Y."/>
            <person name="Kim N.-H."/>
            <person name="Lee O.R."/>
            <person name="Lee T.-H."/>
            <person name="Bashyal P."/>
            <person name="Kim T.-S."/>
            <person name="Lee W.-H."/>
            <person name="Kawkins C."/>
            <person name="Kim C.-K."/>
            <person name="Kim J.S."/>
            <person name="Ahn B.O."/>
            <person name="Rhee S.Y."/>
            <person name="Sohng J.K."/>
        </authorList>
    </citation>
    <scope>NUCLEOTIDE SEQUENCE</scope>
    <source>
        <tissue evidence="2">Leaf</tissue>
    </source>
</reference>
<name>A0A834TQY6_9FABA</name>
<dbReference type="Proteomes" id="UP000634136">
    <property type="component" value="Unassembled WGS sequence"/>
</dbReference>
<dbReference type="InterPro" id="IPR052160">
    <property type="entry name" value="Gypsy_RT_Integrase-like"/>
</dbReference>
<keyword evidence="3" id="KW-1185">Reference proteome</keyword>
<dbReference type="Pfam" id="PF17921">
    <property type="entry name" value="Integrase_H2C2"/>
    <property type="match status" value="1"/>
</dbReference>
<sequence>MRCVPEVDMEVLMKEVHQGVCGEHQGARKLYEELMRLGYYWPTMEADTLRFVRQCMPCQKLADSIHAPAVELHALSTPWPFHFWAFDLRCKGITFHYLGALEGKEGSHGVLPRRSSRSPRPWEKWKELPGASFEVASIDISGFRYSQDSSGLSRLRPTTLITD</sequence>
<dbReference type="OrthoDB" id="1414481at2759"/>
<dbReference type="PANTHER" id="PTHR47266">
    <property type="entry name" value="ENDONUCLEASE-RELATED"/>
    <property type="match status" value="1"/>
</dbReference>
<dbReference type="AlphaFoldDB" id="A0A834TQY6"/>
<dbReference type="EMBL" id="JAAIUW010000008">
    <property type="protein sequence ID" value="KAF7822059.1"/>
    <property type="molecule type" value="Genomic_DNA"/>
</dbReference>
<proteinExistence type="predicted"/>
<dbReference type="InterPro" id="IPR041588">
    <property type="entry name" value="Integrase_H2C2"/>
</dbReference>
<feature type="domain" description="Integrase zinc-binding" evidence="1">
    <location>
        <begin position="5"/>
        <end position="60"/>
    </location>
</feature>
<protein>
    <submittedName>
        <fullName evidence="2">Gypsy retrotransposon integrase-like protein 1</fullName>
    </submittedName>
</protein>
<evidence type="ECO:0000259" key="1">
    <source>
        <dbReference type="Pfam" id="PF17921"/>
    </source>
</evidence>
<comment type="caution">
    <text evidence="2">The sequence shown here is derived from an EMBL/GenBank/DDBJ whole genome shotgun (WGS) entry which is preliminary data.</text>
</comment>
<dbReference type="Gene3D" id="1.10.340.70">
    <property type="match status" value="1"/>
</dbReference>